<accession>A0ACB7SEM4</accession>
<comment type="caution">
    <text evidence="1">The sequence shown here is derived from an EMBL/GenBank/DDBJ whole genome shotgun (WGS) entry which is preliminary data.</text>
</comment>
<dbReference type="EMBL" id="CM023484">
    <property type="protein sequence ID" value="KAH6933313.1"/>
    <property type="molecule type" value="Genomic_DNA"/>
</dbReference>
<keyword evidence="2" id="KW-1185">Reference proteome</keyword>
<organism evidence="1 2">
    <name type="scientific">Hyalomma asiaticum</name>
    <name type="common">Tick</name>
    <dbReference type="NCBI Taxonomy" id="266040"/>
    <lineage>
        <taxon>Eukaryota</taxon>
        <taxon>Metazoa</taxon>
        <taxon>Ecdysozoa</taxon>
        <taxon>Arthropoda</taxon>
        <taxon>Chelicerata</taxon>
        <taxon>Arachnida</taxon>
        <taxon>Acari</taxon>
        <taxon>Parasitiformes</taxon>
        <taxon>Ixodida</taxon>
        <taxon>Ixodoidea</taxon>
        <taxon>Ixodidae</taxon>
        <taxon>Hyalomminae</taxon>
        <taxon>Hyalomma</taxon>
    </lineage>
</organism>
<gene>
    <name evidence="1" type="ORF">HPB50_014150</name>
</gene>
<sequence length="420" mass="46023">MIEFECHGGLIIDEMKLAENFTVKGGSGRIHGFVDLGPFTPEPEKTVACDHSLVILFQPLSGSWHQILGVFASRGNVKAPLLSKIILEATLLAENAGLRVDYVTCGDFPHLVKCIWNGFVKTGYKTPHGHVDVMPIKIAHELDKCATTLKFSGYNDHPTSAQFLTTVNCLAFYNLVKAPHSGNTAGGTLVSLVGPNEVANEVDNLIDAGKLEDASSVLDASTELTDRIYPQQTSDATLVYYLAGYVGRRKRFFGIVRSFKGDEDHPSITQFSQIYRLLLLYTPLKAAVKGNCSGPCDSVLVSLQDSLGSKAKAAAELKATVESKLHKKLECISSFPDENDTQDSSNGTVQDMVVYYLCGYVHRKMEKVTMCKDCLASLTSTPEEYASARTTRNGTHSDEILQRRLPTSSFKKPVFYSQGY</sequence>
<reference evidence="1" key="1">
    <citation type="submission" date="2020-05" db="EMBL/GenBank/DDBJ databases">
        <title>Large-scale comparative analyses of tick genomes elucidate their genetic diversity and vector capacities.</title>
        <authorList>
            <person name="Jia N."/>
            <person name="Wang J."/>
            <person name="Shi W."/>
            <person name="Du L."/>
            <person name="Sun Y."/>
            <person name="Zhan W."/>
            <person name="Jiang J."/>
            <person name="Wang Q."/>
            <person name="Zhang B."/>
            <person name="Ji P."/>
            <person name="Sakyi L.B."/>
            <person name="Cui X."/>
            <person name="Yuan T."/>
            <person name="Jiang B."/>
            <person name="Yang W."/>
            <person name="Lam T.T.-Y."/>
            <person name="Chang Q."/>
            <person name="Ding S."/>
            <person name="Wang X."/>
            <person name="Zhu J."/>
            <person name="Ruan X."/>
            <person name="Zhao L."/>
            <person name="Wei J."/>
            <person name="Que T."/>
            <person name="Du C."/>
            <person name="Cheng J."/>
            <person name="Dai P."/>
            <person name="Han X."/>
            <person name="Huang E."/>
            <person name="Gao Y."/>
            <person name="Liu J."/>
            <person name="Shao H."/>
            <person name="Ye R."/>
            <person name="Li L."/>
            <person name="Wei W."/>
            <person name="Wang X."/>
            <person name="Wang C."/>
            <person name="Yang T."/>
            <person name="Huo Q."/>
            <person name="Li W."/>
            <person name="Guo W."/>
            <person name="Chen H."/>
            <person name="Zhou L."/>
            <person name="Ni X."/>
            <person name="Tian J."/>
            <person name="Zhou Y."/>
            <person name="Sheng Y."/>
            <person name="Liu T."/>
            <person name="Pan Y."/>
            <person name="Xia L."/>
            <person name="Li J."/>
            <person name="Zhao F."/>
            <person name="Cao W."/>
        </authorList>
    </citation>
    <scope>NUCLEOTIDE SEQUENCE</scope>
    <source>
        <strain evidence="1">Hyas-2018</strain>
    </source>
</reference>
<evidence type="ECO:0000313" key="1">
    <source>
        <dbReference type="EMBL" id="KAH6933313.1"/>
    </source>
</evidence>
<name>A0ACB7SEM4_HYAAI</name>
<protein>
    <submittedName>
        <fullName evidence="1">Uncharacterized protein</fullName>
    </submittedName>
</protein>
<evidence type="ECO:0000313" key="2">
    <source>
        <dbReference type="Proteomes" id="UP000821845"/>
    </source>
</evidence>
<dbReference type="Proteomes" id="UP000821845">
    <property type="component" value="Chromosome 4"/>
</dbReference>
<proteinExistence type="predicted"/>